<organism evidence="1 2">
    <name type="scientific">Membranihabitans marinus</name>
    <dbReference type="NCBI Taxonomy" id="1227546"/>
    <lineage>
        <taxon>Bacteria</taxon>
        <taxon>Pseudomonadati</taxon>
        <taxon>Bacteroidota</taxon>
        <taxon>Saprospiria</taxon>
        <taxon>Saprospirales</taxon>
        <taxon>Saprospiraceae</taxon>
        <taxon>Membranihabitans</taxon>
    </lineage>
</organism>
<dbReference type="Proteomes" id="UP000753961">
    <property type="component" value="Unassembled WGS sequence"/>
</dbReference>
<reference evidence="1" key="1">
    <citation type="submission" date="2021-06" db="EMBL/GenBank/DDBJ databases">
        <title>44 bacteria genomes isolated from Dapeng, Shenzhen.</title>
        <authorList>
            <person name="Zheng W."/>
            <person name="Yu S."/>
            <person name="Huang Y."/>
        </authorList>
    </citation>
    <scope>NUCLEOTIDE SEQUENCE</scope>
    <source>
        <strain evidence="1">DP5N28-2</strain>
    </source>
</reference>
<keyword evidence="2" id="KW-1185">Reference proteome</keyword>
<evidence type="ECO:0000313" key="2">
    <source>
        <dbReference type="Proteomes" id="UP000753961"/>
    </source>
</evidence>
<dbReference type="EMBL" id="JAHVHU010000001">
    <property type="protein sequence ID" value="MBY5956584.1"/>
    <property type="molecule type" value="Genomic_DNA"/>
</dbReference>
<name>A0A953HK96_9BACT</name>
<evidence type="ECO:0008006" key="3">
    <source>
        <dbReference type="Google" id="ProtNLM"/>
    </source>
</evidence>
<dbReference type="RefSeq" id="WP_222578103.1">
    <property type="nucleotide sequence ID" value="NZ_JAHVHU010000001.1"/>
</dbReference>
<dbReference type="AlphaFoldDB" id="A0A953HK96"/>
<comment type="caution">
    <text evidence="1">The sequence shown here is derived from an EMBL/GenBank/DDBJ whole genome shotgun (WGS) entry which is preliminary data.</text>
</comment>
<proteinExistence type="predicted"/>
<accession>A0A953HK96</accession>
<protein>
    <recommendedName>
        <fullName evidence="3">Transposase</fullName>
    </recommendedName>
</protein>
<evidence type="ECO:0000313" key="1">
    <source>
        <dbReference type="EMBL" id="MBY5956584.1"/>
    </source>
</evidence>
<sequence>MQKFEDTIWPTADRTKNYIMQLMDKGLEEGMVKGMEKGMEKGKYLTIKNLIQEGFDNSFISRVAEVTPQHVENIRQELKKS</sequence>
<gene>
    <name evidence="1" type="ORF">KUV50_00455</name>
</gene>